<feature type="domain" description="AAA+ ATPase" evidence="13">
    <location>
        <begin position="38"/>
        <end position="182"/>
    </location>
</feature>
<evidence type="ECO:0000256" key="6">
    <source>
        <dbReference type="ARBA" id="ARBA00022741"/>
    </source>
</evidence>
<dbReference type="EMBL" id="CP001842">
    <property type="protein sequence ID" value="ADB94918.1"/>
    <property type="molecule type" value="Genomic_DNA"/>
</dbReference>
<keyword evidence="5" id="KW-0479">Metal-binding</keyword>
<dbReference type="InterPro" id="IPR050238">
    <property type="entry name" value="DNA_Rep/Repair_Clamp_Loader"/>
</dbReference>
<dbReference type="InterPro" id="IPR012763">
    <property type="entry name" value="DNA_pol_III_sug/sutau_N"/>
</dbReference>
<dbReference type="Pfam" id="PF12169">
    <property type="entry name" value="DNA_pol3_gamma3"/>
    <property type="match status" value="1"/>
</dbReference>
<name>D3EN68_ATETH</name>
<organism evidence="15">
    <name type="scientific">Atelocyanobacterium thalassa (isolate ALOHA)</name>
    <dbReference type="NCBI Taxonomy" id="1453429"/>
    <lineage>
        <taxon>Bacteria</taxon>
        <taxon>Bacillati</taxon>
        <taxon>Cyanobacteriota</taxon>
        <taxon>Cyanophyceae</taxon>
        <taxon>Oscillatoriophycideae</taxon>
        <taxon>Chroococcales</taxon>
        <taxon>Aphanothecaceae</taxon>
        <taxon>Candidatus Atelocyanobacterium</taxon>
        <taxon>Candidatus Atelocyanobacterium thalassae</taxon>
    </lineage>
</organism>
<dbReference type="KEGG" id="cyu:UCYN_01690"/>
<keyword evidence="6 11" id="KW-0547">Nucleotide-binding</keyword>
<dbReference type="GO" id="GO:0003887">
    <property type="term" value="F:DNA-directed DNA polymerase activity"/>
    <property type="evidence" value="ECO:0007669"/>
    <property type="project" value="UniProtKB-KW"/>
</dbReference>
<dbReference type="SUPFAM" id="SSF48019">
    <property type="entry name" value="post-AAA+ oligomerization domain-like"/>
    <property type="match status" value="1"/>
</dbReference>
<dbReference type="EC" id="2.7.7.7" evidence="11"/>
<dbReference type="PANTHER" id="PTHR11669">
    <property type="entry name" value="REPLICATION FACTOR C / DNA POLYMERASE III GAMMA-TAU SUBUNIT"/>
    <property type="match status" value="1"/>
</dbReference>
<dbReference type="NCBIfam" id="NF011510">
    <property type="entry name" value="PRK14948.1"/>
    <property type="match status" value="1"/>
</dbReference>
<gene>
    <name evidence="11" type="primary">dnaX</name>
    <name evidence="14" type="ordered locus">UCYN_01690</name>
</gene>
<keyword evidence="3 11" id="KW-0548">Nucleotidyltransferase</keyword>
<sequence>MLFYEPLYQKYRPQTFDGLVGQKSIVLTLSNAIRSQRISHAYLFTGPRGTGKTSTARIFAKSINCLASDAPSISPCGNCEACQTINKGSSLDVIEIDAASNTGVDNIREIIEQAKFAPMQLRYKIYIVDECHMLSTAAFNALLKILEEPPKHVIFILATTDPQRVLPTIISRCQRFDYRRIAIEEIVQHLGKIAKEENINIEIDALNLVAKISNGGLRDAESLLDQLSLFTGKINSEKVNDLVGLISERDLLSLLQAIRSNNSKLIIEFCGQLINKGKEPLTILQNIANFHLNLLISKVSPQCPELTMISKDIWKELCIEAEFWKTDRILKNQQKLRNSEIQLKSTTQPYLWIEIILLDLLQEEKEFSIDSNNLDIAAKFSSNKKLVIDDPKIEDQTKGNIKNLVENSNNKKLITDDSRIEDQTKGNIENLVENSNNKKLITDDSRIEDQTKGNIENLVESSSKSSVSTSNADLEGTWNLIIQNLPPFLAGLIKEHGCLVSHKGRTATVGMSSSPLLELTKSKLSEIELAFEKVIGHKVTISLKVETKPKSSQDLLRKSNSDIPNSANNPAKNIIKNKSLNSNNNIQKTNNTEETVLNNNQELSCKSGVGVSTKISKQSFKDPDLIDLPSNGVTQIAKKLATFFKGEIIDNHKNKKDNDSFQDLSISDNSQEKIITNICQDSQVKEEEQYIYETKKPFFSDNIKSEIIDNKELLEQKLQKKLKGDQ</sequence>
<dbReference type="InterPro" id="IPR022754">
    <property type="entry name" value="DNA_pol_III_gamma-3"/>
</dbReference>
<dbReference type="SUPFAM" id="SSF52540">
    <property type="entry name" value="P-loop containing nucleoside triphosphate hydrolases"/>
    <property type="match status" value="1"/>
</dbReference>
<evidence type="ECO:0000256" key="12">
    <source>
        <dbReference type="SAM" id="MobiDB-lite"/>
    </source>
</evidence>
<dbReference type="Gene3D" id="3.40.50.300">
    <property type="entry name" value="P-loop containing nucleotide triphosphate hydrolases"/>
    <property type="match status" value="1"/>
</dbReference>
<dbReference type="GO" id="GO:0006261">
    <property type="term" value="P:DNA-templated DNA replication"/>
    <property type="evidence" value="ECO:0007669"/>
    <property type="project" value="TreeGrafter"/>
</dbReference>
<feature type="region of interest" description="Disordered" evidence="12">
    <location>
        <begin position="550"/>
        <end position="576"/>
    </location>
</feature>
<dbReference type="GO" id="GO:0003677">
    <property type="term" value="F:DNA binding"/>
    <property type="evidence" value="ECO:0007669"/>
    <property type="project" value="InterPro"/>
</dbReference>
<dbReference type="Pfam" id="PF13177">
    <property type="entry name" value="DNA_pol3_delta2"/>
    <property type="match status" value="1"/>
</dbReference>
<keyword evidence="15" id="KW-1185">Reference proteome</keyword>
<dbReference type="PATRIC" id="fig|713887.8.peg.157"/>
<evidence type="ECO:0000256" key="1">
    <source>
        <dbReference type="ARBA" id="ARBA00006360"/>
    </source>
</evidence>
<keyword evidence="4 11" id="KW-0235">DNA replication</keyword>
<dbReference type="PANTHER" id="PTHR11669:SF0">
    <property type="entry name" value="PROTEIN STICHEL-LIKE 2"/>
    <property type="match status" value="1"/>
</dbReference>
<dbReference type="SMART" id="SM00382">
    <property type="entry name" value="AAA"/>
    <property type="match status" value="1"/>
</dbReference>
<keyword evidence="9 11" id="KW-0239">DNA-directed DNA polymerase</keyword>
<dbReference type="NCBIfam" id="TIGR02397">
    <property type="entry name" value="dnaX_nterm"/>
    <property type="match status" value="1"/>
</dbReference>
<comment type="function">
    <text evidence="11">DNA polymerase III is a complex, multichain enzyme responsible for most of the replicative synthesis in bacteria. This DNA polymerase also exhibits 3' to 5' exonuclease activity.</text>
</comment>
<dbReference type="InterPro" id="IPR003593">
    <property type="entry name" value="AAA+_ATPase"/>
</dbReference>
<evidence type="ECO:0000256" key="9">
    <source>
        <dbReference type="ARBA" id="ARBA00022932"/>
    </source>
</evidence>
<dbReference type="GO" id="GO:0009360">
    <property type="term" value="C:DNA polymerase III complex"/>
    <property type="evidence" value="ECO:0007669"/>
    <property type="project" value="InterPro"/>
</dbReference>
<evidence type="ECO:0000256" key="11">
    <source>
        <dbReference type="RuleBase" id="RU364063"/>
    </source>
</evidence>
<dbReference type="Gene3D" id="1.10.8.60">
    <property type="match status" value="1"/>
</dbReference>
<evidence type="ECO:0000256" key="3">
    <source>
        <dbReference type="ARBA" id="ARBA00022695"/>
    </source>
</evidence>
<evidence type="ECO:0000313" key="15">
    <source>
        <dbReference type="Proteomes" id="UP000001405"/>
    </source>
</evidence>
<dbReference type="GO" id="GO:0005524">
    <property type="term" value="F:ATP binding"/>
    <property type="evidence" value="ECO:0007669"/>
    <property type="project" value="UniProtKB-KW"/>
</dbReference>
<comment type="similarity">
    <text evidence="1 11">Belongs to the DnaX/STICHEL family.</text>
</comment>
<dbReference type="InterPro" id="IPR045085">
    <property type="entry name" value="HLD_clamp_pol_III_gamma_tau"/>
</dbReference>
<dbReference type="Proteomes" id="UP000001405">
    <property type="component" value="Chromosome"/>
</dbReference>
<evidence type="ECO:0000256" key="10">
    <source>
        <dbReference type="ARBA" id="ARBA00049244"/>
    </source>
</evidence>
<keyword evidence="8 11" id="KW-0067">ATP-binding</keyword>
<dbReference type="GO" id="GO:0046872">
    <property type="term" value="F:metal ion binding"/>
    <property type="evidence" value="ECO:0007669"/>
    <property type="project" value="UniProtKB-KW"/>
</dbReference>
<feature type="compositionally biased region" description="Basic and acidic residues" evidence="12">
    <location>
        <begin position="550"/>
        <end position="560"/>
    </location>
</feature>
<evidence type="ECO:0000256" key="2">
    <source>
        <dbReference type="ARBA" id="ARBA00022679"/>
    </source>
</evidence>
<dbReference type="CDD" id="cd18137">
    <property type="entry name" value="HLD_clamp_pol_III_gamma_tau"/>
    <property type="match status" value="1"/>
</dbReference>
<accession>D3EN68</accession>
<dbReference type="Gene3D" id="1.20.272.10">
    <property type="match status" value="1"/>
</dbReference>
<dbReference type="Pfam" id="PF22608">
    <property type="entry name" value="DNAX_ATPase_lid"/>
    <property type="match status" value="1"/>
</dbReference>
<dbReference type="FunFam" id="3.40.50.300:FF:000014">
    <property type="entry name" value="DNA polymerase III subunit gamma/tau"/>
    <property type="match status" value="1"/>
</dbReference>
<dbReference type="InterPro" id="IPR027417">
    <property type="entry name" value="P-loop_NTPase"/>
</dbReference>
<comment type="subunit">
    <text evidence="11">DNA polymerase III contains a core (composed of alpha, epsilon and theta chains) that associates with a tau subunit. This core dimerizes to form the POLIII' complex. PolIII' associates with the gamma complex (composed of gamma, delta, delta', psi and chi chains) and with the beta chain to form the complete DNA polymerase III complex.</text>
</comment>
<evidence type="ECO:0000256" key="8">
    <source>
        <dbReference type="ARBA" id="ARBA00022840"/>
    </source>
</evidence>
<keyword evidence="2 11" id="KW-0808">Transferase</keyword>
<comment type="catalytic activity">
    <reaction evidence="10 11">
        <text>DNA(n) + a 2'-deoxyribonucleoside 5'-triphosphate = DNA(n+1) + diphosphate</text>
        <dbReference type="Rhea" id="RHEA:22508"/>
        <dbReference type="Rhea" id="RHEA-COMP:17339"/>
        <dbReference type="Rhea" id="RHEA-COMP:17340"/>
        <dbReference type="ChEBI" id="CHEBI:33019"/>
        <dbReference type="ChEBI" id="CHEBI:61560"/>
        <dbReference type="ChEBI" id="CHEBI:173112"/>
        <dbReference type="EC" id="2.7.7.7"/>
    </reaction>
</comment>
<dbReference type="NCBIfam" id="NF004046">
    <property type="entry name" value="PRK05563.1"/>
    <property type="match status" value="1"/>
</dbReference>
<reference evidence="14 15" key="1">
    <citation type="journal article" date="2010" name="Nature">
        <title>Metabolic streamlining in an open-ocean nitrogen-fixing cyanobacterium.</title>
        <authorList>
            <person name="Tripp H.J."/>
            <person name="Bench S.R."/>
            <person name="Turk K.A."/>
            <person name="Foster R.A."/>
            <person name="Desany B.A."/>
            <person name="Niazi F."/>
            <person name="Affourtit J.P."/>
            <person name="Zehr J.P."/>
        </authorList>
    </citation>
    <scope>NUCLEOTIDE SEQUENCE [LARGE SCALE GENOMIC DNA]</scope>
    <source>
        <strain evidence="15">ALOHA</strain>
    </source>
</reference>
<evidence type="ECO:0000313" key="14">
    <source>
        <dbReference type="EMBL" id="ADB94918.1"/>
    </source>
</evidence>
<proteinExistence type="inferred from homology"/>
<feature type="compositionally biased region" description="Low complexity" evidence="12">
    <location>
        <begin position="563"/>
        <end position="576"/>
    </location>
</feature>
<dbReference type="InterPro" id="IPR008921">
    <property type="entry name" value="DNA_pol3_clamp-load_cplx_C"/>
</dbReference>
<evidence type="ECO:0000256" key="4">
    <source>
        <dbReference type="ARBA" id="ARBA00022705"/>
    </source>
</evidence>
<dbReference type="STRING" id="1453429.UCYN_01690"/>
<protein>
    <recommendedName>
        <fullName evidence="11">DNA polymerase III subunit gamma/tau</fullName>
        <ecNumber evidence="11">2.7.7.7</ecNumber>
    </recommendedName>
</protein>
<evidence type="ECO:0000259" key="13">
    <source>
        <dbReference type="SMART" id="SM00382"/>
    </source>
</evidence>
<dbReference type="AlphaFoldDB" id="D3EN68"/>
<keyword evidence="7" id="KW-0862">Zinc</keyword>
<evidence type="ECO:0000256" key="7">
    <source>
        <dbReference type="ARBA" id="ARBA00022833"/>
    </source>
</evidence>
<evidence type="ECO:0000256" key="5">
    <source>
        <dbReference type="ARBA" id="ARBA00022723"/>
    </source>
</evidence>
<dbReference type="FunFam" id="1.10.8.60:FF:000013">
    <property type="entry name" value="DNA polymerase III subunit gamma/tau"/>
    <property type="match status" value="1"/>
</dbReference>
<dbReference type="HOGENOM" id="CLU_006229_0_3_3"/>